<name>A0A7X0TYW6_9ACTN</name>
<comment type="caution">
    <text evidence="3">The sequence shown here is derived from an EMBL/GenBank/DDBJ whole genome shotgun (WGS) entry which is preliminary data.</text>
</comment>
<sequence>MSSVLLRIPLDDAPDGRYMVAEVDYDDLVGEEDVELVSDDGPGRTARALRSLADTFDGLEPALSTIVTRLRRATRGPDAITVEFGLKFGGETGLIFTKGKAEAALKVTVTWNGGAGAAQDGEDGEEAGAEPPNES</sequence>
<evidence type="ECO:0000256" key="1">
    <source>
        <dbReference type="SAM" id="MobiDB-lite"/>
    </source>
</evidence>
<evidence type="ECO:0000313" key="3">
    <source>
        <dbReference type="EMBL" id="MBB6548863.1"/>
    </source>
</evidence>
<dbReference type="Proteomes" id="UP000565579">
    <property type="component" value="Unassembled WGS sequence"/>
</dbReference>
<feature type="domain" description="Trypsin-co-occurring" evidence="2">
    <location>
        <begin position="14"/>
        <end position="112"/>
    </location>
</feature>
<dbReference type="Pfam" id="PF19493">
    <property type="entry name" value="Trypco1"/>
    <property type="match status" value="1"/>
</dbReference>
<reference evidence="3 4" key="1">
    <citation type="submission" date="2020-08" db="EMBL/GenBank/DDBJ databases">
        <title>Sequencing the genomes of 1000 actinobacteria strains.</title>
        <authorList>
            <person name="Klenk H.-P."/>
        </authorList>
    </citation>
    <scope>NUCLEOTIDE SEQUENCE [LARGE SCALE GENOMIC DNA]</scope>
    <source>
        <strain evidence="3 4">DSM 43768</strain>
    </source>
</reference>
<dbReference type="EMBL" id="JACHMI010000001">
    <property type="protein sequence ID" value="MBB6548863.1"/>
    <property type="molecule type" value="Genomic_DNA"/>
</dbReference>
<dbReference type="NCBIfam" id="NF041216">
    <property type="entry name" value="CU044_2847_fam"/>
    <property type="match status" value="1"/>
</dbReference>
<dbReference type="InterPro" id="IPR045794">
    <property type="entry name" value="Trypco1"/>
</dbReference>
<dbReference type="AlphaFoldDB" id="A0A7X0TYW6"/>
<dbReference type="RefSeq" id="WP_185103282.1">
    <property type="nucleotide sequence ID" value="NZ_BAAAXY010000115.1"/>
</dbReference>
<evidence type="ECO:0000313" key="4">
    <source>
        <dbReference type="Proteomes" id="UP000565579"/>
    </source>
</evidence>
<gene>
    <name evidence="3" type="ORF">HD593_003658</name>
</gene>
<evidence type="ECO:0000259" key="2">
    <source>
        <dbReference type="Pfam" id="PF19493"/>
    </source>
</evidence>
<accession>A0A7X0TYW6</accession>
<protein>
    <recommendedName>
        <fullName evidence="2">Trypsin-co-occurring domain-containing protein</fullName>
    </recommendedName>
</protein>
<organism evidence="3 4">
    <name type="scientific">Nonomuraea rubra</name>
    <dbReference type="NCBI Taxonomy" id="46180"/>
    <lineage>
        <taxon>Bacteria</taxon>
        <taxon>Bacillati</taxon>
        <taxon>Actinomycetota</taxon>
        <taxon>Actinomycetes</taxon>
        <taxon>Streptosporangiales</taxon>
        <taxon>Streptosporangiaceae</taxon>
        <taxon>Nonomuraea</taxon>
    </lineage>
</organism>
<feature type="region of interest" description="Disordered" evidence="1">
    <location>
        <begin position="113"/>
        <end position="135"/>
    </location>
</feature>
<keyword evidence="4" id="KW-1185">Reference proteome</keyword>
<proteinExistence type="predicted"/>